<protein>
    <submittedName>
        <fullName evidence="5">SCP2 sterol-binding domain-containing protein</fullName>
    </submittedName>
</protein>
<organism evidence="5 6">
    <name type="scientific">Bacillus mesophilus</name>
    <dbReference type="NCBI Taxonomy" id="1808955"/>
    <lineage>
        <taxon>Bacteria</taxon>
        <taxon>Bacillati</taxon>
        <taxon>Bacillota</taxon>
        <taxon>Bacilli</taxon>
        <taxon>Bacillales</taxon>
        <taxon>Bacillaceae</taxon>
        <taxon>Bacillus</taxon>
    </lineage>
</organism>
<dbReference type="Pfam" id="PF02036">
    <property type="entry name" value="SCP2"/>
    <property type="match status" value="1"/>
</dbReference>
<evidence type="ECO:0000313" key="5">
    <source>
        <dbReference type="EMBL" id="NEY72765.1"/>
    </source>
</evidence>
<keyword evidence="6" id="KW-1185">Reference proteome</keyword>
<dbReference type="EMBL" id="JAAIWM010000004">
    <property type="protein sequence ID" value="NEY72765.1"/>
    <property type="molecule type" value="Genomic_DNA"/>
</dbReference>
<sequence>MSKQHGTLSEIMDKIQSELNQNSEPISGVNTIYQFDISGDAEGSFQLRLQDGTGKVVLDVDQAADCTLVMSFDSFQKFLTGKLNGTMAFMTGKLKINGDLTKAIKLEAILKQYNFSD</sequence>
<dbReference type="RefSeq" id="WP_163180212.1">
    <property type="nucleotide sequence ID" value="NZ_JAAIWM010000004.1"/>
</dbReference>
<dbReference type="InterPro" id="IPR051935">
    <property type="entry name" value="HSDL2"/>
</dbReference>
<evidence type="ECO:0000256" key="1">
    <source>
        <dbReference type="ARBA" id="ARBA00006484"/>
    </source>
</evidence>
<gene>
    <name evidence="5" type="ORF">G4D63_13590</name>
</gene>
<feature type="domain" description="SCP2" evidence="4">
    <location>
        <begin position="21"/>
        <end position="111"/>
    </location>
</feature>
<name>A0A6M0Q8T5_9BACI</name>
<dbReference type="PANTHER" id="PTHR42808:SF3">
    <property type="entry name" value="HYDROXYSTEROID DEHYDROGENASE-LIKE PROTEIN 2"/>
    <property type="match status" value="1"/>
</dbReference>
<proteinExistence type="inferred from homology"/>
<dbReference type="Proteomes" id="UP000481043">
    <property type="component" value="Unassembled WGS sequence"/>
</dbReference>
<dbReference type="GO" id="GO:0016491">
    <property type="term" value="F:oxidoreductase activity"/>
    <property type="evidence" value="ECO:0007669"/>
    <property type="project" value="UniProtKB-KW"/>
</dbReference>
<evidence type="ECO:0000256" key="2">
    <source>
        <dbReference type="ARBA" id="ARBA00022857"/>
    </source>
</evidence>
<evidence type="ECO:0000259" key="4">
    <source>
        <dbReference type="Pfam" id="PF02036"/>
    </source>
</evidence>
<dbReference type="Gene3D" id="3.30.1050.10">
    <property type="entry name" value="SCP2 sterol-binding domain"/>
    <property type="match status" value="1"/>
</dbReference>
<dbReference type="InterPro" id="IPR003033">
    <property type="entry name" value="SCP2_sterol-bd_dom"/>
</dbReference>
<dbReference type="SUPFAM" id="SSF55718">
    <property type="entry name" value="SCP-like"/>
    <property type="match status" value="1"/>
</dbReference>
<keyword evidence="3" id="KW-0560">Oxidoreductase</keyword>
<evidence type="ECO:0000313" key="6">
    <source>
        <dbReference type="Proteomes" id="UP000481043"/>
    </source>
</evidence>
<accession>A0A6M0Q8T5</accession>
<dbReference type="AlphaFoldDB" id="A0A6M0Q8T5"/>
<dbReference type="PANTHER" id="PTHR42808">
    <property type="entry name" value="HYDROXYSTEROID DEHYDROGENASE-LIKE PROTEIN 2"/>
    <property type="match status" value="1"/>
</dbReference>
<reference evidence="5 6" key="1">
    <citation type="submission" date="2020-02" db="EMBL/GenBank/DDBJ databases">
        <title>Bacillus aquiflavi sp. nov., isolated from yellow water of strong flavor Chinese baijiu in Yibin region of China.</title>
        <authorList>
            <person name="Xie J."/>
        </authorList>
    </citation>
    <scope>NUCLEOTIDE SEQUENCE [LARGE SCALE GENOMIC DNA]</scope>
    <source>
        <strain evidence="5 6">SA4</strain>
    </source>
</reference>
<keyword evidence="2" id="KW-0521">NADP</keyword>
<comment type="similarity">
    <text evidence="1">Belongs to the short-chain dehydrogenases/reductases (SDR) family.</text>
</comment>
<dbReference type="InterPro" id="IPR036527">
    <property type="entry name" value="SCP2_sterol-bd_dom_sf"/>
</dbReference>
<comment type="caution">
    <text evidence="5">The sequence shown here is derived from an EMBL/GenBank/DDBJ whole genome shotgun (WGS) entry which is preliminary data.</text>
</comment>
<evidence type="ECO:0000256" key="3">
    <source>
        <dbReference type="ARBA" id="ARBA00023002"/>
    </source>
</evidence>